<proteinExistence type="predicted"/>
<protein>
    <recommendedName>
        <fullName evidence="4">DUF1707 domain-containing protein</fullName>
    </recommendedName>
</protein>
<dbReference type="Pfam" id="PF22564">
    <property type="entry name" value="HAAS"/>
    <property type="match status" value="1"/>
</dbReference>
<keyword evidence="3" id="KW-1185">Reference proteome</keyword>
<evidence type="ECO:0000313" key="3">
    <source>
        <dbReference type="Proteomes" id="UP001500888"/>
    </source>
</evidence>
<feature type="transmembrane region" description="Helical" evidence="1">
    <location>
        <begin position="104"/>
        <end position="125"/>
    </location>
</feature>
<name>A0ABP7HAM9_9ACTN</name>
<comment type="caution">
    <text evidence="2">The sequence shown here is derived from an EMBL/GenBank/DDBJ whole genome shotgun (WGS) entry which is preliminary data.</text>
</comment>
<keyword evidence="1" id="KW-0812">Transmembrane</keyword>
<sequence length="131" mass="13800">MTEDLRLDAMAEEYLSEIERAAAALPVNRRAELLADVRSHIVVAQAEAASSSPAGIEDPAVMSQILSKLGDPEAIVAAALADLPSEIPPNSTARTASRVLVKTAVILLLIGGLLLIGWFVLYVLFRSGHAG</sequence>
<gene>
    <name evidence="2" type="ORF">GCM10022226_02390</name>
</gene>
<keyword evidence="1" id="KW-1133">Transmembrane helix</keyword>
<evidence type="ECO:0000313" key="2">
    <source>
        <dbReference type="EMBL" id="GAA3787579.1"/>
    </source>
</evidence>
<keyword evidence="1" id="KW-0472">Membrane</keyword>
<dbReference type="EMBL" id="BAAAZR010000001">
    <property type="protein sequence ID" value="GAA3787579.1"/>
    <property type="molecule type" value="Genomic_DNA"/>
</dbReference>
<reference evidence="3" key="1">
    <citation type="journal article" date="2019" name="Int. J. Syst. Evol. Microbiol.">
        <title>The Global Catalogue of Microorganisms (GCM) 10K type strain sequencing project: providing services to taxonomists for standard genome sequencing and annotation.</title>
        <authorList>
            <consortium name="The Broad Institute Genomics Platform"/>
            <consortium name="The Broad Institute Genome Sequencing Center for Infectious Disease"/>
            <person name="Wu L."/>
            <person name="Ma J."/>
        </authorList>
    </citation>
    <scope>NUCLEOTIDE SEQUENCE [LARGE SCALE GENOMIC DNA]</scope>
    <source>
        <strain evidence="3">JCM 16908</strain>
    </source>
</reference>
<evidence type="ECO:0008006" key="4">
    <source>
        <dbReference type="Google" id="ProtNLM"/>
    </source>
</evidence>
<dbReference type="Proteomes" id="UP001500888">
    <property type="component" value="Unassembled WGS sequence"/>
</dbReference>
<accession>A0ABP7HAM9</accession>
<evidence type="ECO:0000256" key="1">
    <source>
        <dbReference type="SAM" id="Phobius"/>
    </source>
</evidence>
<organism evidence="2 3">
    <name type="scientific">Sphaerisporangium flaviroseum</name>
    <dbReference type="NCBI Taxonomy" id="509199"/>
    <lineage>
        <taxon>Bacteria</taxon>
        <taxon>Bacillati</taxon>
        <taxon>Actinomycetota</taxon>
        <taxon>Actinomycetes</taxon>
        <taxon>Streptosporangiales</taxon>
        <taxon>Streptosporangiaceae</taxon>
        <taxon>Sphaerisporangium</taxon>
    </lineage>
</organism>